<evidence type="ECO:0000259" key="1">
    <source>
        <dbReference type="Pfam" id="PF13472"/>
    </source>
</evidence>
<protein>
    <submittedName>
        <fullName evidence="2">Acyl-CoA thioesterase-1</fullName>
        <ecNumber evidence="2">3.1.1.5</ecNumber>
        <ecNumber evidence="2">3.1.2.-</ecNumber>
    </submittedName>
</protein>
<proteinExistence type="predicted"/>
<dbReference type="EC" id="3.1.1.5" evidence="2"/>
<organism evidence="2 3">
    <name type="scientific">Amycolatopsis thermophila</name>
    <dbReference type="NCBI Taxonomy" id="206084"/>
    <lineage>
        <taxon>Bacteria</taxon>
        <taxon>Bacillati</taxon>
        <taxon>Actinomycetota</taxon>
        <taxon>Actinomycetes</taxon>
        <taxon>Pseudonocardiales</taxon>
        <taxon>Pseudonocardiaceae</taxon>
        <taxon>Amycolatopsis</taxon>
    </lineage>
</organism>
<name>A0ABU0EMI3_9PSEU</name>
<keyword evidence="2" id="KW-0378">Hydrolase</keyword>
<evidence type="ECO:0000313" key="2">
    <source>
        <dbReference type="EMBL" id="MDQ0376481.1"/>
    </source>
</evidence>
<dbReference type="EC" id="3.1.2.-" evidence="2"/>
<dbReference type="Proteomes" id="UP001229651">
    <property type="component" value="Unassembled WGS sequence"/>
</dbReference>
<dbReference type="RefSeq" id="WP_306988356.1">
    <property type="nucleotide sequence ID" value="NZ_JAUSUT010000001.1"/>
</dbReference>
<dbReference type="Pfam" id="PF13472">
    <property type="entry name" value="Lipase_GDSL_2"/>
    <property type="match status" value="1"/>
</dbReference>
<keyword evidence="3" id="KW-1185">Reference proteome</keyword>
<dbReference type="Gene3D" id="3.40.50.1110">
    <property type="entry name" value="SGNH hydrolase"/>
    <property type="match status" value="1"/>
</dbReference>
<reference evidence="2 3" key="1">
    <citation type="submission" date="2023-07" db="EMBL/GenBank/DDBJ databases">
        <title>Sequencing the genomes of 1000 actinobacteria strains.</title>
        <authorList>
            <person name="Klenk H.-P."/>
        </authorList>
    </citation>
    <scope>NUCLEOTIDE SEQUENCE [LARGE SCALE GENOMIC DNA]</scope>
    <source>
        <strain evidence="2 3">DSM 45805</strain>
    </source>
</reference>
<dbReference type="InterPro" id="IPR036514">
    <property type="entry name" value="SGNH_hydro_sf"/>
</dbReference>
<dbReference type="EMBL" id="JAUSUT010000001">
    <property type="protein sequence ID" value="MDQ0376481.1"/>
    <property type="molecule type" value="Genomic_DNA"/>
</dbReference>
<sequence>MAYCGGLARVAVLGHSLCTGYGSTGYPGTADDYQPTEHGWVAQLARAYTDTVWDNYSHNGAMVSDFFPGGRWPEAVGAIEDIAANRPNRVYILLGGNEYFQGIDPWRAYWCNLRSLISQLREKVSTRIYVVTEYDFPPELGQGFDQIEYRKAAALTAAANGCFHLDLSCSMPPTSDNSAGYYIPDEYAPGQSVHLTDAGHDRMAELVAETLPCSLPAPA</sequence>
<feature type="domain" description="SGNH hydrolase-type esterase" evidence="1">
    <location>
        <begin position="12"/>
        <end position="202"/>
    </location>
</feature>
<dbReference type="SUPFAM" id="SSF52266">
    <property type="entry name" value="SGNH hydrolase"/>
    <property type="match status" value="1"/>
</dbReference>
<gene>
    <name evidence="2" type="ORF">FB470_000475</name>
</gene>
<accession>A0ABU0EMI3</accession>
<comment type="caution">
    <text evidence="2">The sequence shown here is derived from an EMBL/GenBank/DDBJ whole genome shotgun (WGS) entry which is preliminary data.</text>
</comment>
<dbReference type="CDD" id="cd00229">
    <property type="entry name" value="SGNH_hydrolase"/>
    <property type="match status" value="1"/>
</dbReference>
<dbReference type="GO" id="GO:0004622">
    <property type="term" value="F:phosphatidylcholine lysophospholipase activity"/>
    <property type="evidence" value="ECO:0007669"/>
    <property type="project" value="UniProtKB-EC"/>
</dbReference>
<dbReference type="InterPro" id="IPR013830">
    <property type="entry name" value="SGNH_hydro"/>
</dbReference>
<evidence type="ECO:0000313" key="3">
    <source>
        <dbReference type="Proteomes" id="UP001229651"/>
    </source>
</evidence>